<dbReference type="Proteomes" id="UP001320715">
    <property type="component" value="Unassembled WGS sequence"/>
</dbReference>
<dbReference type="InterPro" id="IPR036388">
    <property type="entry name" value="WH-like_DNA-bd_sf"/>
</dbReference>
<dbReference type="InterPro" id="IPR036390">
    <property type="entry name" value="WH_DNA-bd_sf"/>
</dbReference>
<feature type="domain" description="HTH marR-type" evidence="1">
    <location>
        <begin position="14"/>
        <end position="143"/>
    </location>
</feature>
<dbReference type="EMBL" id="JAAAML010000001">
    <property type="protein sequence ID" value="MCO6408309.1"/>
    <property type="molecule type" value="Genomic_DNA"/>
</dbReference>
<dbReference type="SUPFAM" id="SSF46785">
    <property type="entry name" value="Winged helix' DNA-binding domain"/>
    <property type="match status" value="1"/>
</dbReference>
<dbReference type="PANTHER" id="PTHR33164:SF43">
    <property type="entry name" value="HTH-TYPE TRANSCRIPTIONAL REPRESSOR YETL"/>
    <property type="match status" value="1"/>
</dbReference>
<dbReference type="Pfam" id="PF01047">
    <property type="entry name" value="MarR"/>
    <property type="match status" value="1"/>
</dbReference>
<proteinExistence type="predicted"/>
<keyword evidence="3" id="KW-1185">Reference proteome</keyword>
<gene>
    <name evidence="2" type="ORF">GTW23_09010</name>
</gene>
<evidence type="ECO:0000313" key="2">
    <source>
        <dbReference type="EMBL" id="MCO6408309.1"/>
    </source>
</evidence>
<sequence>MLEDIMNFDRTRAAGVLAAELARLYGAELQRRLVPLGLSAAQFLVLSELWAEDGQTQRQLTARLGVEQATMANTLARMERDRLIERMPHPDDRRAQIVALSDAARTLRAEAVDAAAEVNQSVLEGLPAAERELFLSMLGRIVNAMRAPGANPQT</sequence>
<organism evidence="2 3">
    <name type="scientific">Hoeflea alexandrii</name>
    <dbReference type="NCBI Taxonomy" id="288436"/>
    <lineage>
        <taxon>Bacteria</taxon>
        <taxon>Pseudomonadati</taxon>
        <taxon>Pseudomonadota</taxon>
        <taxon>Alphaproteobacteria</taxon>
        <taxon>Hyphomicrobiales</taxon>
        <taxon>Rhizobiaceae</taxon>
        <taxon>Hoeflea</taxon>
    </lineage>
</organism>
<comment type="caution">
    <text evidence="2">The sequence shown here is derived from an EMBL/GenBank/DDBJ whole genome shotgun (WGS) entry which is preliminary data.</text>
</comment>
<evidence type="ECO:0000259" key="1">
    <source>
        <dbReference type="PROSITE" id="PS50995"/>
    </source>
</evidence>
<name>A0ABT1CQ45_9HYPH</name>
<dbReference type="SMART" id="SM00347">
    <property type="entry name" value="HTH_MARR"/>
    <property type="match status" value="1"/>
</dbReference>
<dbReference type="PANTHER" id="PTHR33164">
    <property type="entry name" value="TRANSCRIPTIONAL REGULATOR, MARR FAMILY"/>
    <property type="match status" value="1"/>
</dbReference>
<evidence type="ECO:0000313" key="3">
    <source>
        <dbReference type="Proteomes" id="UP001320715"/>
    </source>
</evidence>
<dbReference type="Gene3D" id="1.10.10.10">
    <property type="entry name" value="Winged helix-like DNA-binding domain superfamily/Winged helix DNA-binding domain"/>
    <property type="match status" value="1"/>
</dbReference>
<dbReference type="PROSITE" id="PS50995">
    <property type="entry name" value="HTH_MARR_2"/>
    <property type="match status" value="1"/>
</dbReference>
<protein>
    <submittedName>
        <fullName evidence="2">MarR family transcriptional regulator</fullName>
    </submittedName>
</protein>
<dbReference type="PRINTS" id="PR00598">
    <property type="entry name" value="HTHMARR"/>
</dbReference>
<accession>A0ABT1CQ45</accession>
<reference evidence="2 3" key="1">
    <citation type="submission" date="2020-01" db="EMBL/GenBank/DDBJ databases">
        <title>Genomes of bacteria type strains.</title>
        <authorList>
            <person name="Chen J."/>
            <person name="Zhu S."/>
            <person name="Yang J."/>
        </authorList>
    </citation>
    <scope>NUCLEOTIDE SEQUENCE [LARGE SCALE GENOMIC DNA]</scope>
    <source>
        <strain evidence="2 3">DSM 16655</strain>
    </source>
</reference>
<dbReference type="InterPro" id="IPR039422">
    <property type="entry name" value="MarR/SlyA-like"/>
</dbReference>
<dbReference type="InterPro" id="IPR000835">
    <property type="entry name" value="HTH_MarR-typ"/>
</dbReference>